<dbReference type="InterPro" id="IPR018448">
    <property type="entry name" value="TatB"/>
</dbReference>
<dbReference type="RefSeq" id="WP_132313323.1">
    <property type="nucleotide sequence ID" value="NZ_SMAR01000029.1"/>
</dbReference>
<evidence type="ECO:0000256" key="9">
    <source>
        <dbReference type="HAMAP-Rule" id="MF_00237"/>
    </source>
</evidence>
<dbReference type="AlphaFoldDB" id="A0A4V2V3P4"/>
<keyword evidence="7 9" id="KW-0811">Translocation</keyword>
<dbReference type="Gene3D" id="1.20.5.3310">
    <property type="match status" value="1"/>
</dbReference>
<organism evidence="12 13">
    <name type="scientific">Martelella mediterranea</name>
    <dbReference type="NCBI Taxonomy" id="293089"/>
    <lineage>
        <taxon>Bacteria</taxon>
        <taxon>Pseudomonadati</taxon>
        <taxon>Pseudomonadota</taxon>
        <taxon>Alphaproteobacteria</taxon>
        <taxon>Hyphomicrobiales</taxon>
        <taxon>Aurantimonadaceae</taxon>
        <taxon>Martelella</taxon>
    </lineage>
</organism>
<evidence type="ECO:0000256" key="2">
    <source>
        <dbReference type="ARBA" id="ARBA00022448"/>
    </source>
</evidence>
<evidence type="ECO:0000256" key="1">
    <source>
        <dbReference type="ARBA" id="ARBA00004167"/>
    </source>
</evidence>
<protein>
    <recommendedName>
        <fullName evidence="9">Sec-independent protein translocase protein TatB</fullName>
    </recommendedName>
</protein>
<dbReference type="GO" id="GO:0008320">
    <property type="term" value="F:protein transmembrane transporter activity"/>
    <property type="evidence" value="ECO:0007669"/>
    <property type="project" value="UniProtKB-UniRule"/>
</dbReference>
<dbReference type="PANTHER" id="PTHR33162:SF1">
    <property type="entry name" value="SEC-INDEPENDENT PROTEIN TRANSLOCASE PROTEIN TATA, CHLOROPLASTIC"/>
    <property type="match status" value="1"/>
</dbReference>
<evidence type="ECO:0000256" key="10">
    <source>
        <dbReference type="SAM" id="MobiDB-lite"/>
    </source>
</evidence>
<dbReference type="PRINTS" id="PR01506">
    <property type="entry name" value="TATBPROTEIN"/>
</dbReference>
<evidence type="ECO:0000256" key="4">
    <source>
        <dbReference type="ARBA" id="ARBA00022692"/>
    </source>
</evidence>
<proteinExistence type="inferred from homology"/>
<sequence length="188" mass="20537">MLDIGWTELLVVAIVLIVVVGPKELPHVLRTFGKTMTKLRRMATDFRSQVDDALKEADMEDVSSAVRDVRKLNPANQLRDAMNPLRETARDIQSDLKKSTSLENKPSSGAGTPDLPKQSYPTPGNAPDISGSDIFRQARDSAESSQADGLVSKRHDGGLVSQRKSYKPAPRPVKTSAGKGSSRRRKNS</sequence>
<name>A0A4V2V3P4_9HYPH</name>
<dbReference type="InterPro" id="IPR003369">
    <property type="entry name" value="TatA/B/E"/>
</dbReference>
<keyword evidence="2 9" id="KW-0813">Transport</keyword>
<keyword evidence="6 9" id="KW-1133">Transmembrane helix</keyword>
<evidence type="ECO:0000256" key="8">
    <source>
        <dbReference type="ARBA" id="ARBA00023136"/>
    </source>
</evidence>
<feature type="compositionally biased region" description="Polar residues" evidence="10">
    <location>
        <begin position="101"/>
        <end position="110"/>
    </location>
</feature>
<dbReference type="EMBL" id="SMAR01000029">
    <property type="protein sequence ID" value="TCT34817.1"/>
    <property type="molecule type" value="Genomic_DNA"/>
</dbReference>
<evidence type="ECO:0000256" key="6">
    <source>
        <dbReference type="ARBA" id="ARBA00022989"/>
    </source>
</evidence>
<comment type="caution">
    <text evidence="12">The sequence shown here is derived from an EMBL/GenBank/DDBJ whole genome shotgun (WGS) entry which is preliminary data.</text>
</comment>
<keyword evidence="3 9" id="KW-1003">Cell membrane</keyword>
<keyword evidence="8 9" id="KW-0472">Membrane</keyword>
<reference evidence="12 13" key="1">
    <citation type="submission" date="2019-03" db="EMBL/GenBank/DDBJ databases">
        <title>Freshwater and sediment microbial communities from various areas in North America, analyzing microbe dynamics in response to fracking.</title>
        <authorList>
            <person name="Lamendella R."/>
        </authorList>
    </citation>
    <scope>NUCLEOTIDE SEQUENCE [LARGE SCALE GENOMIC DNA]</scope>
    <source>
        <strain evidence="12 13">175.2</strain>
    </source>
</reference>
<dbReference type="PANTHER" id="PTHR33162">
    <property type="entry name" value="SEC-INDEPENDENT PROTEIN TRANSLOCASE PROTEIN TATA, CHLOROPLASTIC"/>
    <property type="match status" value="1"/>
</dbReference>
<keyword evidence="13" id="KW-1185">Reference proteome</keyword>
<accession>A0A4V2V3P4</accession>
<dbReference type="GO" id="GO:0043953">
    <property type="term" value="P:protein transport by the Tat complex"/>
    <property type="evidence" value="ECO:0007669"/>
    <property type="project" value="UniProtKB-UniRule"/>
</dbReference>
<dbReference type="GO" id="GO:0033281">
    <property type="term" value="C:TAT protein transport complex"/>
    <property type="evidence" value="ECO:0007669"/>
    <property type="project" value="UniProtKB-UniRule"/>
</dbReference>
<comment type="subcellular location">
    <subcellularLocation>
        <location evidence="9">Cell membrane</location>
        <topology evidence="9">Single-pass membrane protein</topology>
    </subcellularLocation>
    <subcellularLocation>
        <location evidence="1">Membrane</location>
        <topology evidence="1">Single-pass membrane protein</topology>
    </subcellularLocation>
</comment>
<comment type="function">
    <text evidence="9">Part of the twin-arginine translocation (Tat) system that transports large folded proteins containing a characteristic twin-arginine motif in their signal peptide across membranes. Together with TatC, TatB is part of a receptor directly interacting with Tat signal peptides. TatB may form an oligomeric binding site that transiently accommodates folded Tat precursor proteins before their translocation.</text>
</comment>
<evidence type="ECO:0000256" key="11">
    <source>
        <dbReference type="SAM" id="Phobius"/>
    </source>
</evidence>
<gene>
    <name evidence="9" type="primary">tatB</name>
    <name evidence="12" type="ORF">EDC90_102918</name>
</gene>
<evidence type="ECO:0000313" key="13">
    <source>
        <dbReference type="Proteomes" id="UP000295097"/>
    </source>
</evidence>
<keyword evidence="4 9" id="KW-0812">Transmembrane</keyword>
<evidence type="ECO:0000256" key="5">
    <source>
        <dbReference type="ARBA" id="ARBA00022927"/>
    </source>
</evidence>
<comment type="similarity">
    <text evidence="9">Belongs to the TatB family.</text>
</comment>
<dbReference type="HAMAP" id="MF_00237">
    <property type="entry name" value="TatB"/>
    <property type="match status" value="1"/>
</dbReference>
<evidence type="ECO:0000313" key="12">
    <source>
        <dbReference type="EMBL" id="TCT34817.1"/>
    </source>
</evidence>
<evidence type="ECO:0000256" key="3">
    <source>
        <dbReference type="ARBA" id="ARBA00022475"/>
    </source>
</evidence>
<dbReference type="Pfam" id="PF02416">
    <property type="entry name" value="TatA_B_E"/>
    <property type="match status" value="1"/>
</dbReference>
<dbReference type="NCBIfam" id="TIGR01410">
    <property type="entry name" value="tatB"/>
    <property type="match status" value="1"/>
</dbReference>
<feature type="region of interest" description="Disordered" evidence="10">
    <location>
        <begin position="94"/>
        <end position="188"/>
    </location>
</feature>
<dbReference type="Proteomes" id="UP000295097">
    <property type="component" value="Unassembled WGS sequence"/>
</dbReference>
<comment type="subunit">
    <text evidence="9">The Tat system comprises two distinct complexes: a TatABC complex, containing multiple copies of TatA, TatB and TatC subunits, and a separate TatA complex, containing only TatA subunits. Substrates initially bind to the TatABC complex, which probably triggers association of the separate TatA complex to form the active translocon.</text>
</comment>
<feature type="transmembrane region" description="Helical" evidence="11">
    <location>
        <begin position="6"/>
        <end position="22"/>
    </location>
</feature>
<keyword evidence="5 9" id="KW-0653">Protein transport</keyword>
<dbReference type="OrthoDB" id="7206969at2"/>
<evidence type="ECO:0000256" key="7">
    <source>
        <dbReference type="ARBA" id="ARBA00023010"/>
    </source>
</evidence>